<evidence type="ECO:0000313" key="4">
    <source>
        <dbReference type="Proteomes" id="UP000187283"/>
    </source>
</evidence>
<feature type="compositionally biased region" description="Polar residues" evidence="2">
    <location>
        <begin position="51"/>
        <end position="78"/>
    </location>
</feature>
<keyword evidence="4" id="KW-1185">Reference proteome</keyword>
<sequence length="660" mass="75151">MTSVSELDVFGSRPRSNVPLKKLSSISNAKLKKRISKDDVQETPLIKKSRSNNSIEGLSSEETPISTPMSRFTAKTKTASRYNSPRRFALAPKFQILKSVSKPSIVSKSTDINTFSFSPTSEKNSINDQDEKNIDISFDDHSDILQLQEAWKSQFLQPVLTQLDQMRSFNDRINSELEEKSKETIELAAKIDSQLRNTEKLNSKFKKLENDLNESSKECEYQSKLIEKLQHEKSLSLSKQISAEKHAKTVWASRMKDWSDAKSKIPNFDTSILNKSFNDKPNSLSHQASPATNEIKQKNCGLLPENHWNSVLADFQGLINKFNSISKSLFTKSDQLIKMTKTCKSLELQNSQISDELLSVLKTNKFLTEQLESENLKRSQTAEHIDDSSSKLTDYDSSSLEQRSNNYLSHLSSSNSTISSSTLSSELGKSSNENTKKNNKYGREKTEDKKFLTRFKLSSVQKQSPKKSPIGKNRLKTLLSTPQSSSPKSNSLYKTKIILLENELTKYKSRYSSLLQKYQSIDNPDFRFSLPENSLIQNNENPLQTSIKNYKAQKLEQKITNPPKKVISRYGQSIKNNSVSTNSVLKHPSPESSTAQKSYKKHNHVPNTNSNRKSLESQPESPIVETITINPSFRRYKQDYFKMIEQQDTIRENSYDNDGF</sequence>
<evidence type="ECO:0000256" key="1">
    <source>
        <dbReference type="SAM" id="Coils"/>
    </source>
</evidence>
<feature type="region of interest" description="Disordered" evidence="2">
    <location>
        <begin position="374"/>
        <end position="398"/>
    </location>
</feature>
<dbReference type="AlphaFoldDB" id="A0A1R1Y2H9"/>
<feature type="region of interest" description="Disordered" evidence="2">
    <location>
        <begin position="410"/>
        <end position="445"/>
    </location>
</feature>
<feature type="compositionally biased region" description="Low complexity" evidence="2">
    <location>
        <begin position="458"/>
        <end position="468"/>
    </location>
</feature>
<protein>
    <submittedName>
        <fullName evidence="3">Uncharacterized protein</fullName>
    </submittedName>
</protein>
<feature type="region of interest" description="Disordered" evidence="2">
    <location>
        <begin position="458"/>
        <end position="488"/>
    </location>
</feature>
<feature type="region of interest" description="Disordered" evidence="2">
    <location>
        <begin position="47"/>
        <end position="78"/>
    </location>
</feature>
<accession>A0A1R1Y2H9</accession>
<feature type="compositionally biased region" description="Polar residues" evidence="2">
    <location>
        <begin position="580"/>
        <end position="597"/>
    </location>
</feature>
<dbReference type="EMBL" id="LSSN01001071">
    <property type="protein sequence ID" value="OMJ21162.1"/>
    <property type="molecule type" value="Genomic_DNA"/>
</dbReference>
<proteinExistence type="predicted"/>
<feature type="compositionally biased region" description="Low complexity" evidence="2">
    <location>
        <begin position="476"/>
        <end position="488"/>
    </location>
</feature>
<dbReference type="OrthoDB" id="5765732at2759"/>
<name>A0A1R1Y2H9_9FUNG</name>
<feature type="compositionally biased region" description="Polar residues" evidence="2">
    <location>
        <begin position="605"/>
        <end position="620"/>
    </location>
</feature>
<organism evidence="3 4">
    <name type="scientific">Smittium culicis</name>
    <dbReference type="NCBI Taxonomy" id="133412"/>
    <lineage>
        <taxon>Eukaryota</taxon>
        <taxon>Fungi</taxon>
        <taxon>Fungi incertae sedis</taxon>
        <taxon>Zoopagomycota</taxon>
        <taxon>Kickxellomycotina</taxon>
        <taxon>Harpellomycetes</taxon>
        <taxon>Harpellales</taxon>
        <taxon>Legeriomycetaceae</taxon>
        <taxon>Smittium</taxon>
    </lineage>
</organism>
<feature type="region of interest" description="Disordered" evidence="2">
    <location>
        <begin position="580"/>
        <end position="622"/>
    </location>
</feature>
<feature type="compositionally biased region" description="Basic and acidic residues" evidence="2">
    <location>
        <begin position="374"/>
        <end position="389"/>
    </location>
</feature>
<dbReference type="Proteomes" id="UP000187283">
    <property type="component" value="Unassembled WGS sequence"/>
</dbReference>
<reference evidence="3 4" key="1">
    <citation type="submission" date="2017-01" db="EMBL/GenBank/DDBJ databases">
        <authorList>
            <person name="Mah S.A."/>
            <person name="Swanson W.J."/>
            <person name="Moy G.W."/>
            <person name="Vacquier V.D."/>
        </authorList>
    </citation>
    <scope>NUCLEOTIDE SEQUENCE [LARGE SCALE GENOMIC DNA]</scope>
    <source>
        <strain evidence="3 4">GSMNP</strain>
    </source>
</reference>
<keyword evidence="1" id="KW-0175">Coiled coil</keyword>
<comment type="caution">
    <text evidence="3">The sequence shown here is derived from an EMBL/GenBank/DDBJ whole genome shotgun (WGS) entry which is preliminary data.</text>
</comment>
<evidence type="ECO:0000313" key="3">
    <source>
        <dbReference type="EMBL" id="OMJ21162.1"/>
    </source>
</evidence>
<feature type="compositionally biased region" description="Low complexity" evidence="2">
    <location>
        <begin position="410"/>
        <end position="433"/>
    </location>
</feature>
<feature type="coiled-coil region" evidence="1">
    <location>
        <begin position="191"/>
        <end position="218"/>
    </location>
</feature>
<evidence type="ECO:0000256" key="2">
    <source>
        <dbReference type="SAM" id="MobiDB-lite"/>
    </source>
</evidence>
<gene>
    <name evidence="3" type="ORF">AYI70_g3637</name>
</gene>